<name>A0ABW1ZPX2_9DEIO</name>
<accession>A0ABW1ZPX2</accession>
<gene>
    <name evidence="1" type="ORF">ACFP90_21615</name>
</gene>
<keyword evidence="2" id="KW-1185">Reference proteome</keyword>
<comment type="caution">
    <text evidence="1">The sequence shown here is derived from an EMBL/GenBank/DDBJ whole genome shotgun (WGS) entry which is preliminary data.</text>
</comment>
<evidence type="ECO:0000313" key="1">
    <source>
        <dbReference type="EMBL" id="MFC6662658.1"/>
    </source>
</evidence>
<dbReference type="EMBL" id="JBHSWB010000002">
    <property type="protein sequence ID" value="MFC6662658.1"/>
    <property type="molecule type" value="Genomic_DNA"/>
</dbReference>
<protein>
    <submittedName>
        <fullName evidence="1">Uncharacterized protein</fullName>
    </submittedName>
</protein>
<dbReference type="RefSeq" id="WP_380058636.1">
    <property type="nucleotide sequence ID" value="NZ_JBHSWB010000002.1"/>
</dbReference>
<sequence length="171" mass="18778">MPNWCTNDLTLTGLPHLLDAVVAQTTNETLDFAQVRPPPPALLEAHLGLNEMNADALRGTLETGQPDQTGLTVLRRYLTYPWVADLGLCTPEAVLAHLKAEYARARPGDTLLALAQRRQHLRAEHGAADLYTWRCQHWGTKGGAVDSQMERLAPGHLRLRFETAACPPAVS</sequence>
<evidence type="ECO:0000313" key="2">
    <source>
        <dbReference type="Proteomes" id="UP001596317"/>
    </source>
</evidence>
<reference evidence="2" key="1">
    <citation type="journal article" date="2019" name="Int. J. Syst. Evol. Microbiol.">
        <title>The Global Catalogue of Microorganisms (GCM) 10K type strain sequencing project: providing services to taxonomists for standard genome sequencing and annotation.</title>
        <authorList>
            <consortium name="The Broad Institute Genomics Platform"/>
            <consortium name="The Broad Institute Genome Sequencing Center for Infectious Disease"/>
            <person name="Wu L."/>
            <person name="Ma J."/>
        </authorList>
    </citation>
    <scope>NUCLEOTIDE SEQUENCE [LARGE SCALE GENOMIC DNA]</scope>
    <source>
        <strain evidence="2">CCUG 63830</strain>
    </source>
</reference>
<organism evidence="1 2">
    <name type="scientific">Deinococcus multiflagellatus</name>
    <dbReference type="NCBI Taxonomy" id="1656887"/>
    <lineage>
        <taxon>Bacteria</taxon>
        <taxon>Thermotogati</taxon>
        <taxon>Deinococcota</taxon>
        <taxon>Deinococci</taxon>
        <taxon>Deinococcales</taxon>
        <taxon>Deinococcaceae</taxon>
        <taxon>Deinococcus</taxon>
    </lineage>
</organism>
<proteinExistence type="predicted"/>
<dbReference type="Proteomes" id="UP001596317">
    <property type="component" value="Unassembled WGS sequence"/>
</dbReference>